<dbReference type="InterPro" id="IPR000432">
    <property type="entry name" value="DNA_mismatch_repair_MutS_C"/>
</dbReference>
<keyword evidence="11" id="KW-1185">Reference proteome</keyword>
<dbReference type="GO" id="GO:0045910">
    <property type="term" value="P:negative regulation of DNA recombination"/>
    <property type="evidence" value="ECO:0007669"/>
    <property type="project" value="InterPro"/>
</dbReference>
<comment type="caution">
    <text evidence="10">The sequence shown here is derived from an EMBL/GenBank/DDBJ whole genome shotgun (WGS) entry which is preliminary data.</text>
</comment>
<dbReference type="EMBL" id="QTTN01000022">
    <property type="protein sequence ID" value="REE80068.1"/>
    <property type="molecule type" value="Genomic_DNA"/>
</dbReference>
<protein>
    <submittedName>
        <fullName evidence="10">MutS-like protein</fullName>
    </submittedName>
</protein>
<evidence type="ECO:0000256" key="2">
    <source>
        <dbReference type="ARBA" id="ARBA00022741"/>
    </source>
</evidence>
<evidence type="ECO:0000313" key="11">
    <source>
        <dbReference type="Proteomes" id="UP000256304"/>
    </source>
</evidence>
<evidence type="ECO:0000256" key="6">
    <source>
        <dbReference type="ARBA" id="ARBA00023125"/>
    </source>
</evidence>
<dbReference type="PANTHER" id="PTHR48466:SF2">
    <property type="entry name" value="OS10G0509000 PROTEIN"/>
    <property type="match status" value="1"/>
</dbReference>
<dbReference type="GO" id="GO:0030983">
    <property type="term" value="F:mismatched DNA binding"/>
    <property type="evidence" value="ECO:0007669"/>
    <property type="project" value="InterPro"/>
</dbReference>
<keyword evidence="2" id="KW-0547">Nucleotide-binding</keyword>
<feature type="domain" description="DNA mismatch repair proteins mutS family" evidence="9">
    <location>
        <begin position="403"/>
        <end position="419"/>
    </location>
</feature>
<dbReference type="GO" id="GO:0005524">
    <property type="term" value="F:ATP binding"/>
    <property type="evidence" value="ECO:0007669"/>
    <property type="project" value="UniProtKB-KW"/>
</dbReference>
<dbReference type="GO" id="GO:0006298">
    <property type="term" value="P:mismatch repair"/>
    <property type="evidence" value="ECO:0007669"/>
    <property type="project" value="InterPro"/>
</dbReference>
<dbReference type="SMART" id="SM00533">
    <property type="entry name" value="MUTSd"/>
    <property type="match status" value="1"/>
</dbReference>
<evidence type="ECO:0000256" key="3">
    <source>
        <dbReference type="ARBA" id="ARBA00022801"/>
    </source>
</evidence>
<dbReference type="OrthoDB" id="9808166at2"/>
<dbReference type="InterPro" id="IPR005747">
    <property type="entry name" value="MutS2"/>
</dbReference>
<dbReference type="FunFam" id="3.40.50.300:FF:000830">
    <property type="entry name" value="Endonuclease MutS2"/>
    <property type="match status" value="1"/>
</dbReference>
<dbReference type="SMART" id="SM00534">
    <property type="entry name" value="MUTSac"/>
    <property type="match status" value="1"/>
</dbReference>
<sequence length="672" mass="73989">MNNRTMSKLEFDKIKTLLLSYTVSGPGKVLAEKHQPSSQAGQVRAWLTETAEAVRLLATGASVPISAMEGMESFMALLGKGKIYTEQELGNLAVWLTSVSQMKRYMASKEMTAPTISSYADSMHDCPALLEELDRCIRHGVLTDQASPELGDIRRHLAAAEDRIERKLNQLLGKYKSALQDPLVSKRNGHFVLPVKRELRRQVPGTVWDESASGQTLFVEPVDVADLQAEWQMWKSEEERERTAILSQLSDQAEEQGDKLKWNVEAMASFDFIFARGKLGRTYNGIAAAIVDQPYVRLVGARHPLLGEKAVPLTIEIGGDWRQLIITGPNTGGKTVALKTIGLFALMTQAGLLIPAQPGTEIGLFQTILADVGDGQSIEQSLSTFSAHMDCLSEMLGSANARSLILLDELAAGTDPGEGIALAIAVLEELLQRGSLVAATTHFNEIKRFAARTKGCTNARMAFDSETLKPLYQLEVGEAGDSYAFAIARRFGLPEKVVQRAEQRLKAAVRSAAGNAAAVNNNAEAELAMEAEADAIVETWKPKPERAKKVKRATESANEPTNEELQDGSPASKKPFEVGDCVWIYPLKRTGIVYQPANERGDVVVQVQKTKMTFNRKRLSLYIPSKQLYPQGIDYDMDIVFESKENRKTRHQMERKYVPGLTIVTPPDESKA</sequence>
<evidence type="ECO:0000256" key="8">
    <source>
        <dbReference type="SAM" id="MobiDB-lite"/>
    </source>
</evidence>
<dbReference type="Proteomes" id="UP000256304">
    <property type="component" value="Unassembled WGS sequence"/>
</dbReference>
<proteinExistence type="predicted"/>
<keyword evidence="5" id="KW-0694">RNA-binding</keyword>
<dbReference type="SUPFAM" id="SSF48334">
    <property type="entry name" value="DNA repair protein MutS, domain III"/>
    <property type="match status" value="1"/>
</dbReference>
<dbReference type="NCBIfam" id="TIGR01069">
    <property type="entry name" value="mutS2"/>
    <property type="match status" value="1"/>
</dbReference>
<dbReference type="InterPro" id="IPR045076">
    <property type="entry name" value="MutS"/>
</dbReference>
<dbReference type="AlphaFoldDB" id="A0A3D9RKK4"/>
<reference evidence="10 11" key="1">
    <citation type="submission" date="2018-08" db="EMBL/GenBank/DDBJ databases">
        <title>Genomic Encyclopedia of Type Strains, Phase III (KMG-III): the genomes of soil and plant-associated and newly described type strains.</title>
        <authorList>
            <person name="Whitman W."/>
        </authorList>
    </citation>
    <scope>NUCLEOTIDE SEQUENCE [LARGE SCALE GENOMIC DNA]</scope>
    <source>
        <strain evidence="10 11">CGMCC 1.10966</strain>
    </source>
</reference>
<gene>
    <name evidence="10" type="ORF">A8990_12221</name>
</gene>
<keyword evidence="3" id="KW-0378">Hydrolase</keyword>
<accession>A0A3D9RKK4</accession>
<dbReference type="InterPro" id="IPR007696">
    <property type="entry name" value="DNA_mismatch_repair_MutS_core"/>
</dbReference>
<dbReference type="RefSeq" id="WP_116190432.1">
    <property type="nucleotide sequence ID" value="NZ_QTTN01000022.1"/>
</dbReference>
<keyword evidence="6" id="KW-0238">DNA-binding</keyword>
<evidence type="ECO:0000256" key="4">
    <source>
        <dbReference type="ARBA" id="ARBA00022840"/>
    </source>
</evidence>
<dbReference type="Pfam" id="PF00488">
    <property type="entry name" value="MutS_V"/>
    <property type="match status" value="1"/>
</dbReference>
<dbReference type="GO" id="GO:0016887">
    <property type="term" value="F:ATP hydrolysis activity"/>
    <property type="evidence" value="ECO:0007669"/>
    <property type="project" value="InterPro"/>
</dbReference>
<name>A0A3D9RKK4_9BACL</name>
<dbReference type="PROSITE" id="PS00486">
    <property type="entry name" value="DNA_MISMATCH_REPAIR_2"/>
    <property type="match status" value="1"/>
</dbReference>
<evidence type="ECO:0000256" key="7">
    <source>
        <dbReference type="SAM" id="Coils"/>
    </source>
</evidence>
<evidence type="ECO:0000256" key="1">
    <source>
        <dbReference type="ARBA" id="ARBA00022730"/>
    </source>
</evidence>
<feature type="region of interest" description="Disordered" evidence="8">
    <location>
        <begin position="544"/>
        <end position="573"/>
    </location>
</feature>
<feature type="coiled-coil region" evidence="7">
    <location>
        <begin position="150"/>
        <end position="181"/>
    </location>
</feature>
<evidence type="ECO:0000256" key="5">
    <source>
        <dbReference type="ARBA" id="ARBA00022884"/>
    </source>
</evidence>
<dbReference type="GO" id="GO:0140664">
    <property type="term" value="F:ATP-dependent DNA damage sensor activity"/>
    <property type="evidence" value="ECO:0007669"/>
    <property type="project" value="InterPro"/>
</dbReference>
<organism evidence="10 11">
    <name type="scientific">Paenibacillus taihuensis</name>
    <dbReference type="NCBI Taxonomy" id="1156355"/>
    <lineage>
        <taxon>Bacteria</taxon>
        <taxon>Bacillati</taxon>
        <taxon>Bacillota</taxon>
        <taxon>Bacilli</taxon>
        <taxon>Bacillales</taxon>
        <taxon>Paenibacillaceae</taxon>
        <taxon>Paenibacillus</taxon>
    </lineage>
</organism>
<dbReference type="GO" id="GO:0004519">
    <property type="term" value="F:endonuclease activity"/>
    <property type="evidence" value="ECO:0007669"/>
    <property type="project" value="InterPro"/>
</dbReference>
<evidence type="ECO:0000313" key="10">
    <source>
        <dbReference type="EMBL" id="REE80068.1"/>
    </source>
</evidence>
<dbReference type="InterPro" id="IPR027417">
    <property type="entry name" value="P-loop_NTPase"/>
</dbReference>
<keyword evidence="4" id="KW-0067">ATP-binding</keyword>
<keyword evidence="7" id="KW-0175">Coiled coil</keyword>
<dbReference type="PIRSF" id="PIRSF005814">
    <property type="entry name" value="MutS_YshD"/>
    <property type="match status" value="1"/>
</dbReference>
<dbReference type="GO" id="GO:0019843">
    <property type="term" value="F:rRNA binding"/>
    <property type="evidence" value="ECO:0007669"/>
    <property type="project" value="UniProtKB-KW"/>
</dbReference>
<dbReference type="Gene3D" id="3.40.50.300">
    <property type="entry name" value="P-loop containing nucleotide triphosphate hydrolases"/>
    <property type="match status" value="1"/>
</dbReference>
<dbReference type="InterPro" id="IPR036187">
    <property type="entry name" value="DNA_mismatch_repair_MutS_sf"/>
</dbReference>
<dbReference type="PANTHER" id="PTHR48466">
    <property type="entry name" value="OS10G0509000 PROTEIN-RELATED"/>
    <property type="match status" value="1"/>
</dbReference>
<evidence type="ECO:0000259" key="9">
    <source>
        <dbReference type="PROSITE" id="PS00486"/>
    </source>
</evidence>
<keyword evidence="1" id="KW-0699">rRNA-binding</keyword>
<dbReference type="SUPFAM" id="SSF52540">
    <property type="entry name" value="P-loop containing nucleoside triphosphate hydrolases"/>
    <property type="match status" value="1"/>
</dbReference>